<proteinExistence type="predicted"/>
<feature type="chain" id="PRO_5002025927" evidence="1">
    <location>
        <begin position="19"/>
        <end position="85"/>
    </location>
</feature>
<evidence type="ECO:0000256" key="1">
    <source>
        <dbReference type="SAM" id="SignalP"/>
    </source>
</evidence>
<keyword evidence="1" id="KW-0732">Signal</keyword>
<dbReference type="EMBL" id="KM038577">
    <property type="protein sequence ID" value="AIG56038.1"/>
    <property type="molecule type" value="Genomic_DNA"/>
</dbReference>
<accession>A0A0A7CNF8</accession>
<protein>
    <submittedName>
        <fullName evidence="2">Secreted protein</fullName>
    </submittedName>
</protein>
<sequence length="85" mass="9387">MQFTHLFFAAVLVVAASAETTTEDKPALRGAEPEGVCWGCGINWRPCCDPPHGEAAAQESEPKDETIQCDSDYCEHHWSWCCMSP</sequence>
<reference evidence="2" key="1">
    <citation type="journal article" date="2014" name="Genome Biol. Evol.">
        <title>The secreted proteins of Achlya hypogyna and Thraustotheca clavata identify the ancestral oomycete secretome and reveal gene acquisitions by horizontal gene transfer.</title>
        <authorList>
            <person name="Misner I."/>
            <person name="Blouin N."/>
            <person name="Leonard G."/>
            <person name="Richards T.A."/>
            <person name="Lane C.E."/>
        </authorList>
    </citation>
    <scope>NUCLEOTIDE SEQUENCE</scope>
    <source>
        <strain evidence="2">ATCC 48635</strain>
    </source>
</reference>
<dbReference type="AlphaFoldDB" id="A0A0A7CNF8"/>
<organism evidence="2">
    <name type="scientific">Achlya hypogyna</name>
    <name type="common">Oomycete</name>
    <name type="synonym">Protoachlya hypogyna</name>
    <dbReference type="NCBI Taxonomy" id="1202772"/>
    <lineage>
        <taxon>Eukaryota</taxon>
        <taxon>Sar</taxon>
        <taxon>Stramenopiles</taxon>
        <taxon>Oomycota</taxon>
        <taxon>Saprolegniomycetes</taxon>
        <taxon>Saprolegniales</taxon>
        <taxon>Achlyaceae</taxon>
        <taxon>Achlya</taxon>
    </lineage>
</organism>
<feature type="signal peptide" evidence="1">
    <location>
        <begin position="1"/>
        <end position="18"/>
    </location>
</feature>
<evidence type="ECO:0000313" key="2">
    <source>
        <dbReference type="EMBL" id="AIG56038.1"/>
    </source>
</evidence>
<name>A0A0A7CNF8_ACHHY</name>